<keyword evidence="4" id="KW-1185">Reference proteome</keyword>
<dbReference type="SMART" id="SM00421">
    <property type="entry name" value="HTH_LUXR"/>
    <property type="match status" value="1"/>
</dbReference>
<dbReference type="RefSeq" id="WP_379679018.1">
    <property type="nucleotide sequence ID" value="NZ_JBHLWP010000010.1"/>
</dbReference>
<organism evidence="3 4">
    <name type="scientific">Massilia consociata</name>
    <dbReference type="NCBI Taxonomy" id="760117"/>
    <lineage>
        <taxon>Bacteria</taxon>
        <taxon>Pseudomonadati</taxon>
        <taxon>Pseudomonadota</taxon>
        <taxon>Betaproteobacteria</taxon>
        <taxon>Burkholderiales</taxon>
        <taxon>Oxalobacteraceae</taxon>
        <taxon>Telluria group</taxon>
        <taxon>Massilia</taxon>
    </lineage>
</organism>
<evidence type="ECO:0000313" key="4">
    <source>
        <dbReference type="Proteomes" id="UP001589773"/>
    </source>
</evidence>
<dbReference type="PRINTS" id="PR00038">
    <property type="entry name" value="HTHLUXR"/>
</dbReference>
<reference evidence="3 4" key="1">
    <citation type="submission" date="2024-09" db="EMBL/GenBank/DDBJ databases">
        <authorList>
            <person name="Sun Q."/>
            <person name="Mori K."/>
        </authorList>
    </citation>
    <scope>NUCLEOTIDE SEQUENCE [LARGE SCALE GENOMIC DNA]</scope>
    <source>
        <strain evidence="3 4">CCM 7792</strain>
    </source>
</reference>
<evidence type="ECO:0000313" key="3">
    <source>
        <dbReference type="EMBL" id="MFC0252252.1"/>
    </source>
</evidence>
<name>A0ABV6FFE5_9BURK</name>
<comment type="caution">
    <text evidence="3">The sequence shown here is derived from an EMBL/GenBank/DDBJ whole genome shotgun (WGS) entry which is preliminary data.</text>
</comment>
<keyword evidence="1" id="KW-0238">DNA-binding</keyword>
<protein>
    <submittedName>
        <fullName evidence="3">Response regulator transcription factor</fullName>
    </submittedName>
</protein>
<dbReference type="EMBL" id="JBHLWP010000010">
    <property type="protein sequence ID" value="MFC0252252.1"/>
    <property type="molecule type" value="Genomic_DNA"/>
</dbReference>
<gene>
    <name evidence="3" type="ORF">ACFFJK_10155</name>
</gene>
<dbReference type="CDD" id="cd06170">
    <property type="entry name" value="LuxR_C_like"/>
    <property type="match status" value="1"/>
</dbReference>
<dbReference type="InterPro" id="IPR000792">
    <property type="entry name" value="Tscrpt_reg_LuxR_C"/>
</dbReference>
<dbReference type="InterPro" id="IPR036388">
    <property type="entry name" value="WH-like_DNA-bd_sf"/>
</dbReference>
<evidence type="ECO:0000259" key="2">
    <source>
        <dbReference type="PROSITE" id="PS50043"/>
    </source>
</evidence>
<dbReference type="PROSITE" id="PS50043">
    <property type="entry name" value="HTH_LUXR_2"/>
    <property type="match status" value="1"/>
</dbReference>
<dbReference type="InterPro" id="IPR016032">
    <property type="entry name" value="Sig_transdc_resp-reg_C-effctor"/>
</dbReference>
<feature type="domain" description="HTH luxR-type" evidence="2">
    <location>
        <begin position="1"/>
        <end position="64"/>
    </location>
</feature>
<evidence type="ECO:0000256" key="1">
    <source>
        <dbReference type="ARBA" id="ARBA00023125"/>
    </source>
</evidence>
<dbReference type="Gene3D" id="1.10.10.10">
    <property type="entry name" value="Winged helix-like DNA-binding domain superfamily/Winged helix DNA-binding domain"/>
    <property type="match status" value="1"/>
</dbReference>
<accession>A0ABV6FFE5</accession>
<proteinExistence type="predicted"/>
<sequence>MNSQHITRRESEILQLLSRGMQNKYIARELGISPFTVRDHITCLLKKAGLRNRVELSLLVAQGNMLAREANGVS</sequence>
<dbReference type="Pfam" id="PF00196">
    <property type="entry name" value="GerE"/>
    <property type="match status" value="1"/>
</dbReference>
<dbReference type="Proteomes" id="UP001589773">
    <property type="component" value="Unassembled WGS sequence"/>
</dbReference>
<dbReference type="InterPro" id="IPR039420">
    <property type="entry name" value="WalR-like"/>
</dbReference>
<dbReference type="PANTHER" id="PTHR43214">
    <property type="entry name" value="TWO-COMPONENT RESPONSE REGULATOR"/>
    <property type="match status" value="1"/>
</dbReference>
<dbReference type="SUPFAM" id="SSF46894">
    <property type="entry name" value="C-terminal effector domain of the bipartite response regulators"/>
    <property type="match status" value="1"/>
</dbReference>